<dbReference type="CDD" id="cd03411">
    <property type="entry name" value="Ferrochelatase_N"/>
    <property type="match status" value="1"/>
</dbReference>
<evidence type="ECO:0000256" key="5">
    <source>
        <dbReference type="ARBA" id="ARBA00023133"/>
    </source>
</evidence>
<evidence type="ECO:0000256" key="6">
    <source>
        <dbReference type="ARBA" id="ARBA00023239"/>
    </source>
</evidence>
<accession>A0A850P9U7</accession>
<dbReference type="GO" id="GO:0005737">
    <property type="term" value="C:cytoplasm"/>
    <property type="evidence" value="ECO:0007669"/>
    <property type="project" value="UniProtKB-SubCell"/>
</dbReference>
<dbReference type="Pfam" id="PF00762">
    <property type="entry name" value="Ferrochelatase"/>
    <property type="match status" value="1"/>
</dbReference>
<evidence type="ECO:0000256" key="10">
    <source>
        <dbReference type="RuleBase" id="RU000607"/>
    </source>
</evidence>
<dbReference type="FunFam" id="3.40.50.1400:FF:000002">
    <property type="entry name" value="Ferrochelatase"/>
    <property type="match status" value="1"/>
</dbReference>
<dbReference type="HAMAP" id="MF_00323">
    <property type="entry name" value="Ferrochelatase"/>
    <property type="match status" value="1"/>
</dbReference>
<dbReference type="GO" id="GO:0046872">
    <property type="term" value="F:metal ion binding"/>
    <property type="evidence" value="ECO:0007669"/>
    <property type="project" value="UniProtKB-KW"/>
</dbReference>
<comment type="catalytic activity">
    <reaction evidence="8">
        <text>Fe-coproporphyrin III + 2 H(+) = coproporphyrin III + Fe(2+)</text>
        <dbReference type="Rhea" id="RHEA:49572"/>
        <dbReference type="ChEBI" id="CHEBI:15378"/>
        <dbReference type="ChEBI" id="CHEBI:29033"/>
        <dbReference type="ChEBI" id="CHEBI:68438"/>
        <dbReference type="ChEBI" id="CHEBI:131725"/>
        <dbReference type="EC" id="4.99.1.9"/>
    </reaction>
    <physiologicalReaction direction="right-to-left" evidence="8">
        <dbReference type="Rhea" id="RHEA:49574"/>
    </physiologicalReaction>
</comment>
<evidence type="ECO:0000256" key="1">
    <source>
        <dbReference type="ARBA" id="ARBA00007718"/>
    </source>
</evidence>
<evidence type="ECO:0000256" key="2">
    <source>
        <dbReference type="ARBA" id="ARBA00022490"/>
    </source>
</evidence>
<sequence length="344" mass="38006">MRYLFDPASAAQPYGHGKCGVLLVNLGTPDAASVESVRRYLGEFLSDTRVIETSKLIWQPILRGIVLRTRPAKSLEAYRRIWNEDRDESPLRTYTRAQAELLSARLAADGVPVAWAMRYGAPSLGDAIATLMRQGCERIVSIPLYPQYSATTTATANDQAFRALMRLRRQPAFRTAPSFPDDPLYIRALADSVRDHVATLPTRPDLIVASFHGLPVQYVKAGDPYDAECRRTMVALRAALSLDEAQLPLTFQSRFGPTKWLQPYTAPFVEALPKRGIRSVSVIMPGFLADCIETLDEIGNELRHAFVAAGGEQLSLVPCLNDQPALIDLLEALARRELGGWLGA</sequence>
<dbReference type="InterPro" id="IPR019772">
    <property type="entry name" value="Ferrochelatase_AS"/>
</dbReference>
<proteinExistence type="inferred from homology"/>
<dbReference type="PROSITE" id="PS00534">
    <property type="entry name" value="FERROCHELATASE"/>
    <property type="match status" value="1"/>
</dbReference>
<dbReference type="InterPro" id="IPR033659">
    <property type="entry name" value="Ferrochelatase_N"/>
</dbReference>
<gene>
    <name evidence="9" type="primary">hemH</name>
    <name evidence="11" type="ORF">HUK82_04020</name>
</gene>
<dbReference type="UniPathway" id="UPA00252">
    <property type="reaction ID" value="UER00325"/>
</dbReference>
<dbReference type="Gene3D" id="3.40.50.1400">
    <property type="match status" value="2"/>
</dbReference>
<dbReference type="InterPro" id="IPR001015">
    <property type="entry name" value="Ferrochelatase"/>
</dbReference>
<dbReference type="Proteomes" id="UP000585665">
    <property type="component" value="Unassembled WGS sequence"/>
</dbReference>
<evidence type="ECO:0000256" key="7">
    <source>
        <dbReference type="ARBA" id="ARBA00023244"/>
    </source>
</evidence>
<dbReference type="InterPro" id="IPR033644">
    <property type="entry name" value="Ferrochelatase_C"/>
</dbReference>
<dbReference type="PANTHER" id="PTHR11108:SF1">
    <property type="entry name" value="FERROCHELATASE, MITOCHONDRIAL"/>
    <property type="match status" value="1"/>
</dbReference>
<evidence type="ECO:0000313" key="12">
    <source>
        <dbReference type="Proteomes" id="UP000585665"/>
    </source>
</evidence>
<comment type="pathway">
    <text evidence="9 10">Porphyrin-containing compound metabolism; protoheme biosynthesis; protoheme from protoporphyrin-IX: step 1/1.</text>
</comment>
<comment type="similarity">
    <text evidence="1 9 10">Belongs to the ferrochelatase family.</text>
</comment>
<evidence type="ECO:0000256" key="4">
    <source>
        <dbReference type="ARBA" id="ARBA00023004"/>
    </source>
</evidence>
<comment type="caution">
    <text evidence="11">The sequence shown here is derived from an EMBL/GenBank/DDBJ whole genome shotgun (WGS) entry which is preliminary data.</text>
</comment>
<dbReference type="SUPFAM" id="SSF53800">
    <property type="entry name" value="Chelatase"/>
    <property type="match status" value="1"/>
</dbReference>
<dbReference type="AlphaFoldDB" id="A0A850P9U7"/>
<evidence type="ECO:0000313" key="11">
    <source>
        <dbReference type="EMBL" id="NVN39733.1"/>
    </source>
</evidence>
<feature type="binding site" evidence="9">
    <location>
        <position position="293"/>
    </location>
    <ligand>
        <name>Fe(2+)</name>
        <dbReference type="ChEBI" id="CHEBI:29033"/>
    </ligand>
</feature>
<keyword evidence="6 9" id="KW-0456">Lyase</keyword>
<dbReference type="PANTHER" id="PTHR11108">
    <property type="entry name" value="FERROCHELATASE"/>
    <property type="match status" value="1"/>
</dbReference>
<comment type="subcellular location">
    <subcellularLocation>
        <location evidence="9 10">Cytoplasm</location>
    </subcellularLocation>
</comment>
<protein>
    <recommendedName>
        <fullName evidence="9 10">Ferrochelatase</fullName>
        <ecNumber evidence="9 10">4.98.1.1</ecNumber>
    </recommendedName>
    <alternativeName>
        <fullName evidence="9">Heme synthase</fullName>
    </alternativeName>
    <alternativeName>
        <fullName evidence="9">Protoheme ferro-lyase</fullName>
    </alternativeName>
</protein>
<keyword evidence="2 9" id="KW-0963">Cytoplasm</keyword>
<keyword evidence="7 9" id="KW-0627">Porphyrin biosynthesis</keyword>
<organism evidence="11 12">
    <name type="scientific">Ameyamaea chiangmaiensis</name>
    <dbReference type="NCBI Taxonomy" id="442969"/>
    <lineage>
        <taxon>Bacteria</taxon>
        <taxon>Pseudomonadati</taxon>
        <taxon>Pseudomonadota</taxon>
        <taxon>Alphaproteobacteria</taxon>
        <taxon>Acetobacterales</taxon>
        <taxon>Acetobacteraceae</taxon>
        <taxon>Ameyamaea</taxon>
    </lineage>
</organism>
<comment type="function">
    <text evidence="9 10">Catalyzes the ferrous insertion into protoporphyrin IX.</text>
</comment>
<dbReference type="EMBL" id="JABXXR010000015">
    <property type="protein sequence ID" value="NVN39733.1"/>
    <property type="molecule type" value="Genomic_DNA"/>
</dbReference>
<dbReference type="CDD" id="cd00419">
    <property type="entry name" value="Ferrochelatase_C"/>
    <property type="match status" value="1"/>
</dbReference>
<dbReference type="GO" id="GO:0006783">
    <property type="term" value="P:heme biosynthetic process"/>
    <property type="evidence" value="ECO:0007669"/>
    <property type="project" value="UniProtKB-UniRule"/>
</dbReference>
<keyword evidence="4 9" id="KW-0408">Iron</keyword>
<name>A0A850P9U7_9PROT</name>
<dbReference type="NCBIfam" id="TIGR00109">
    <property type="entry name" value="hemH"/>
    <property type="match status" value="1"/>
</dbReference>
<dbReference type="GO" id="GO:0004325">
    <property type="term" value="F:ferrochelatase activity"/>
    <property type="evidence" value="ECO:0007669"/>
    <property type="project" value="UniProtKB-UniRule"/>
</dbReference>
<keyword evidence="3 9" id="KW-0479">Metal-binding</keyword>
<evidence type="ECO:0000256" key="9">
    <source>
        <dbReference type="HAMAP-Rule" id="MF_00323"/>
    </source>
</evidence>
<feature type="binding site" evidence="9">
    <location>
        <position position="212"/>
    </location>
    <ligand>
        <name>Fe(2+)</name>
        <dbReference type="ChEBI" id="CHEBI:29033"/>
    </ligand>
</feature>
<evidence type="ECO:0000256" key="8">
    <source>
        <dbReference type="ARBA" id="ARBA00024536"/>
    </source>
</evidence>
<dbReference type="EC" id="4.98.1.1" evidence="9 10"/>
<comment type="catalytic activity">
    <reaction evidence="9 10">
        <text>heme b + 2 H(+) = protoporphyrin IX + Fe(2+)</text>
        <dbReference type="Rhea" id="RHEA:22584"/>
        <dbReference type="ChEBI" id="CHEBI:15378"/>
        <dbReference type="ChEBI" id="CHEBI:29033"/>
        <dbReference type="ChEBI" id="CHEBI:57306"/>
        <dbReference type="ChEBI" id="CHEBI:60344"/>
        <dbReference type="EC" id="4.98.1.1"/>
    </reaction>
</comment>
<reference evidence="11 12" key="1">
    <citation type="submission" date="2020-06" db="EMBL/GenBank/DDBJ databases">
        <title>Description of novel acetic acid bacteria.</title>
        <authorList>
            <person name="Sombolestani A."/>
        </authorList>
    </citation>
    <scope>NUCLEOTIDE SEQUENCE [LARGE SCALE GENOMIC DNA]</scope>
    <source>
        <strain evidence="11 12">LMG 27010</strain>
    </source>
</reference>
<dbReference type="RefSeq" id="WP_176612713.1">
    <property type="nucleotide sequence ID" value="NZ_JABXXR010000015.1"/>
</dbReference>
<keyword evidence="12" id="KW-1185">Reference proteome</keyword>
<evidence type="ECO:0000256" key="3">
    <source>
        <dbReference type="ARBA" id="ARBA00022723"/>
    </source>
</evidence>
<keyword evidence="5 9" id="KW-0350">Heme biosynthesis</keyword>